<dbReference type="InterPro" id="IPR000515">
    <property type="entry name" value="MetI-like"/>
</dbReference>
<dbReference type="PANTHER" id="PTHR42929">
    <property type="entry name" value="INNER MEMBRANE ABC TRANSPORTER PERMEASE PROTEIN YDCU-RELATED-RELATED"/>
    <property type="match status" value="1"/>
</dbReference>
<dbReference type="AlphaFoldDB" id="A0A4R3LS23"/>
<evidence type="ECO:0000313" key="10">
    <source>
        <dbReference type="EMBL" id="TCT03131.1"/>
    </source>
</evidence>
<sequence length="301" mass="33139">MNGVTAMDARRRWLALTPAYLVIGVFMVIPLMIMVAISFMEQNVYGGVFRVFSTDAYTQFLFQRDFDGNLVFNPAYLIILGRSVLLAGAATLICVTVGFPVAWFIVRQPPRVRNILVFLITIPFWTNLLVRAYAWVIILGRGGVIDSPFRALGLLEPDGTLGLLYTNTAILIGLTYTYLPLMVLPIYASLEKLDFRLVEAASDLYADKWWTMRQVVLPLAAPGVIAGAILVFVPALGDFISPNLLGGAKRLTLGSLVQFQFATARNWPFGAAVAVILLVFVMASLALYVRLTRKAARAGEP</sequence>
<evidence type="ECO:0000256" key="3">
    <source>
        <dbReference type="ARBA" id="ARBA00022448"/>
    </source>
</evidence>
<dbReference type="RefSeq" id="WP_132808025.1">
    <property type="nucleotide sequence ID" value="NZ_SMAK01000021.1"/>
</dbReference>
<keyword evidence="11" id="KW-1185">Reference proteome</keyword>
<keyword evidence="3 8" id="KW-0813">Transport</keyword>
<comment type="subcellular location">
    <subcellularLocation>
        <location evidence="1 8">Cell membrane</location>
        <topology evidence="1 8">Multi-pass membrane protein</topology>
    </subcellularLocation>
</comment>
<dbReference type="Proteomes" id="UP000295678">
    <property type="component" value="Unassembled WGS sequence"/>
</dbReference>
<protein>
    <submittedName>
        <fullName evidence="10">Spermidine/putrescine transport system permease protein</fullName>
    </submittedName>
</protein>
<gene>
    <name evidence="10" type="ORF">EDC22_1214</name>
</gene>
<evidence type="ECO:0000256" key="6">
    <source>
        <dbReference type="ARBA" id="ARBA00022989"/>
    </source>
</evidence>
<evidence type="ECO:0000256" key="1">
    <source>
        <dbReference type="ARBA" id="ARBA00004651"/>
    </source>
</evidence>
<dbReference type="Pfam" id="PF00528">
    <property type="entry name" value="BPD_transp_1"/>
    <property type="match status" value="1"/>
</dbReference>
<feature type="transmembrane region" description="Helical" evidence="8">
    <location>
        <begin position="75"/>
        <end position="103"/>
    </location>
</feature>
<keyword evidence="4" id="KW-1003">Cell membrane</keyword>
<feature type="domain" description="ABC transmembrane type-1" evidence="9">
    <location>
        <begin position="80"/>
        <end position="288"/>
    </location>
</feature>
<evidence type="ECO:0000256" key="2">
    <source>
        <dbReference type="ARBA" id="ARBA00007069"/>
    </source>
</evidence>
<dbReference type="CDD" id="cd06261">
    <property type="entry name" value="TM_PBP2"/>
    <property type="match status" value="1"/>
</dbReference>
<comment type="similarity">
    <text evidence="2">Belongs to the binding-protein-dependent transport system permease family. CysTW subfamily.</text>
</comment>
<dbReference type="GO" id="GO:0005886">
    <property type="term" value="C:plasma membrane"/>
    <property type="evidence" value="ECO:0007669"/>
    <property type="project" value="UniProtKB-SubCell"/>
</dbReference>
<feature type="transmembrane region" description="Helical" evidence="8">
    <location>
        <begin position="20"/>
        <end position="40"/>
    </location>
</feature>
<evidence type="ECO:0000256" key="5">
    <source>
        <dbReference type="ARBA" id="ARBA00022692"/>
    </source>
</evidence>
<organism evidence="10 11">
    <name type="scientific">Tepidamorphus gemmatus</name>
    <dbReference type="NCBI Taxonomy" id="747076"/>
    <lineage>
        <taxon>Bacteria</taxon>
        <taxon>Pseudomonadati</taxon>
        <taxon>Pseudomonadota</taxon>
        <taxon>Alphaproteobacteria</taxon>
        <taxon>Hyphomicrobiales</taxon>
        <taxon>Tepidamorphaceae</taxon>
        <taxon>Tepidamorphus</taxon>
    </lineage>
</organism>
<feature type="transmembrane region" description="Helical" evidence="8">
    <location>
        <begin position="164"/>
        <end position="187"/>
    </location>
</feature>
<dbReference type="GO" id="GO:0055085">
    <property type="term" value="P:transmembrane transport"/>
    <property type="evidence" value="ECO:0007669"/>
    <property type="project" value="InterPro"/>
</dbReference>
<dbReference type="SUPFAM" id="SSF161098">
    <property type="entry name" value="MetI-like"/>
    <property type="match status" value="1"/>
</dbReference>
<dbReference type="InterPro" id="IPR035906">
    <property type="entry name" value="MetI-like_sf"/>
</dbReference>
<dbReference type="OrthoDB" id="9807047at2"/>
<dbReference type="PROSITE" id="PS50928">
    <property type="entry name" value="ABC_TM1"/>
    <property type="match status" value="1"/>
</dbReference>
<dbReference type="Gene3D" id="1.10.3720.10">
    <property type="entry name" value="MetI-like"/>
    <property type="match status" value="1"/>
</dbReference>
<keyword evidence="5 8" id="KW-0812">Transmembrane</keyword>
<dbReference type="EMBL" id="SMAK01000021">
    <property type="protein sequence ID" value="TCT03131.1"/>
    <property type="molecule type" value="Genomic_DNA"/>
</dbReference>
<name>A0A4R3LS23_9HYPH</name>
<proteinExistence type="inferred from homology"/>
<comment type="caution">
    <text evidence="10">The sequence shown here is derived from an EMBL/GenBank/DDBJ whole genome shotgun (WGS) entry which is preliminary data.</text>
</comment>
<feature type="transmembrane region" description="Helical" evidence="8">
    <location>
        <begin position="115"/>
        <end position="138"/>
    </location>
</feature>
<feature type="transmembrane region" description="Helical" evidence="8">
    <location>
        <begin position="267"/>
        <end position="289"/>
    </location>
</feature>
<keyword evidence="6 8" id="KW-1133">Transmembrane helix</keyword>
<evidence type="ECO:0000256" key="8">
    <source>
        <dbReference type="RuleBase" id="RU363032"/>
    </source>
</evidence>
<evidence type="ECO:0000313" key="11">
    <source>
        <dbReference type="Proteomes" id="UP000295678"/>
    </source>
</evidence>
<accession>A0A4R3LS23</accession>
<keyword evidence="7 8" id="KW-0472">Membrane</keyword>
<dbReference type="PANTHER" id="PTHR42929:SF1">
    <property type="entry name" value="INNER MEMBRANE ABC TRANSPORTER PERMEASE PROTEIN YDCU-RELATED"/>
    <property type="match status" value="1"/>
</dbReference>
<feature type="transmembrane region" description="Helical" evidence="8">
    <location>
        <begin position="215"/>
        <end position="236"/>
    </location>
</feature>
<evidence type="ECO:0000259" key="9">
    <source>
        <dbReference type="PROSITE" id="PS50928"/>
    </source>
</evidence>
<reference evidence="10 11" key="1">
    <citation type="submission" date="2019-03" db="EMBL/GenBank/DDBJ databases">
        <title>Genomic Encyclopedia of Type Strains, Phase IV (KMG-IV): sequencing the most valuable type-strain genomes for metagenomic binning, comparative biology and taxonomic classification.</title>
        <authorList>
            <person name="Goeker M."/>
        </authorList>
    </citation>
    <scope>NUCLEOTIDE SEQUENCE [LARGE SCALE GENOMIC DNA]</scope>
    <source>
        <strain evidence="10 11">DSM 19345</strain>
    </source>
</reference>
<evidence type="ECO:0000256" key="4">
    <source>
        <dbReference type="ARBA" id="ARBA00022475"/>
    </source>
</evidence>
<evidence type="ECO:0000256" key="7">
    <source>
        <dbReference type="ARBA" id="ARBA00023136"/>
    </source>
</evidence>